<dbReference type="EMBL" id="BAABID010000001">
    <property type="protein sequence ID" value="GAA4716557.1"/>
    <property type="molecule type" value="Genomic_DNA"/>
</dbReference>
<reference evidence="4" key="1">
    <citation type="journal article" date="2019" name="Int. J. Syst. Evol. Microbiol.">
        <title>The Global Catalogue of Microorganisms (GCM) 10K type strain sequencing project: providing services to taxonomists for standard genome sequencing and annotation.</title>
        <authorList>
            <consortium name="The Broad Institute Genomics Platform"/>
            <consortium name="The Broad Institute Genome Sequencing Center for Infectious Disease"/>
            <person name="Wu L."/>
            <person name="Ma J."/>
        </authorList>
    </citation>
    <scope>NUCLEOTIDE SEQUENCE [LARGE SCALE GENOMIC DNA]</scope>
    <source>
        <strain evidence="4">JCM 18063</strain>
    </source>
</reference>
<keyword evidence="4" id="KW-1185">Reference proteome</keyword>
<dbReference type="InterPro" id="IPR036163">
    <property type="entry name" value="HMA_dom_sf"/>
</dbReference>
<dbReference type="RefSeq" id="WP_172153507.1">
    <property type="nucleotide sequence ID" value="NZ_BAABID010000001.1"/>
</dbReference>
<name>A0ABP8XW68_9MICO</name>
<dbReference type="InterPro" id="IPR006121">
    <property type="entry name" value="HMA_dom"/>
</dbReference>
<dbReference type="Gene3D" id="3.30.70.100">
    <property type="match status" value="1"/>
</dbReference>
<feature type="domain" description="HMA" evidence="2">
    <location>
        <begin position="3"/>
        <end position="71"/>
    </location>
</feature>
<dbReference type="CDD" id="cd00371">
    <property type="entry name" value="HMA"/>
    <property type="match status" value="1"/>
</dbReference>
<evidence type="ECO:0000256" key="1">
    <source>
        <dbReference type="SAM" id="MobiDB-lite"/>
    </source>
</evidence>
<dbReference type="Proteomes" id="UP001500956">
    <property type="component" value="Unassembled WGS sequence"/>
</dbReference>
<evidence type="ECO:0000313" key="3">
    <source>
        <dbReference type="EMBL" id="GAA4716557.1"/>
    </source>
</evidence>
<dbReference type="Pfam" id="PF00403">
    <property type="entry name" value="HMA"/>
    <property type="match status" value="1"/>
</dbReference>
<gene>
    <name evidence="3" type="ORF">GCM10023216_00500</name>
</gene>
<sequence>MSTVTTLGVTGMTCANCVAHVTEELESVDGVEHVSTVLNEGGESEVTVFSDEPVAEDALRAAVDEAGDYAVASVDVQTDALAAQQAEQAPGKQDAHDAAARTYGQH</sequence>
<dbReference type="PROSITE" id="PS50846">
    <property type="entry name" value="HMA_2"/>
    <property type="match status" value="1"/>
</dbReference>
<comment type="caution">
    <text evidence="3">The sequence shown here is derived from an EMBL/GenBank/DDBJ whole genome shotgun (WGS) entry which is preliminary data.</text>
</comment>
<accession>A0ABP8XW68</accession>
<evidence type="ECO:0000313" key="4">
    <source>
        <dbReference type="Proteomes" id="UP001500956"/>
    </source>
</evidence>
<proteinExistence type="predicted"/>
<protein>
    <recommendedName>
        <fullName evidence="2">HMA domain-containing protein</fullName>
    </recommendedName>
</protein>
<evidence type="ECO:0000259" key="2">
    <source>
        <dbReference type="PROSITE" id="PS50846"/>
    </source>
</evidence>
<organism evidence="3 4">
    <name type="scientific">Isoptericola chiayiensis</name>
    <dbReference type="NCBI Taxonomy" id="579446"/>
    <lineage>
        <taxon>Bacteria</taxon>
        <taxon>Bacillati</taxon>
        <taxon>Actinomycetota</taxon>
        <taxon>Actinomycetes</taxon>
        <taxon>Micrococcales</taxon>
        <taxon>Promicromonosporaceae</taxon>
        <taxon>Isoptericola</taxon>
    </lineage>
</organism>
<feature type="region of interest" description="Disordered" evidence="1">
    <location>
        <begin position="84"/>
        <end position="106"/>
    </location>
</feature>
<dbReference type="SUPFAM" id="SSF55008">
    <property type="entry name" value="HMA, heavy metal-associated domain"/>
    <property type="match status" value="1"/>
</dbReference>